<dbReference type="InterPro" id="IPR013700">
    <property type="entry name" value="AflR"/>
</dbReference>
<dbReference type="PROSITE" id="PS00463">
    <property type="entry name" value="ZN2_CY6_FUNGAL_1"/>
    <property type="match status" value="1"/>
</dbReference>
<protein>
    <recommendedName>
        <fullName evidence="8">Zn(2)-C6 fungal-type domain-containing protein</fullName>
    </recommendedName>
</protein>
<dbReference type="SUPFAM" id="SSF57701">
    <property type="entry name" value="Zn2/Cys6 DNA-binding domain"/>
    <property type="match status" value="1"/>
</dbReference>
<evidence type="ECO:0000256" key="6">
    <source>
        <dbReference type="ARBA" id="ARBA00023242"/>
    </source>
</evidence>
<sequence>MSTKLRDSCESCALAKVKCGKEKPACLRCQDRKLSCQYSPSRRSGRTLYNNATRIRKDSVQSNENHGNARPWQSRVPEATMSQSTSCIDEFLSADAFDLRISADLLTSDIDDWMHSDPVTTWDDLTHVLSPHGAAQRSNSCCSNDLSDLMQQIGIAEALKSCQRRDSVSSGSTRPSTLQALSPINKQILDFLDEALDCDCSLDESFLVLLFVLLWKLVACYSSIILEARRARASSGLLSANSADPLSVPCMLSPAGPAFGDLITEGVSPLTKHGLGAGQDILRELYRIQDSAKRISRRGTEIDAGSSSCGSTSSASSSMFNVDQVDYFGSHLPEPASLFTTELSSHFAGTLERKLQRVTFDIIHLLVQL</sequence>
<dbReference type="InterPro" id="IPR036864">
    <property type="entry name" value="Zn2-C6_fun-type_DNA-bd_sf"/>
</dbReference>
<feature type="compositionally biased region" description="Low complexity" evidence="7">
    <location>
        <begin position="304"/>
        <end position="317"/>
    </location>
</feature>
<dbReference type="GO" id="GO:0045122">
    <property type="term" value="P:aflatoxin biosynthetic process"/>
    <property type="evidence" value="ECO:0007669"/>
    <property type="project" value="InterPro"/>
</dbReference>
<dbReference type="Proteomes" id="UP000825890">
    <property type="component" value="Unassembled WGS sequence"/>
</dbReference>
<dbReference type="SMART" id="SM00066">
    <property type="entry name" value="GAL4"/>
    <property type="match status" value="1"/>
</dbReference>
<evidence type="ECO:0000256" key="5">
    <source>
        <dbReference type="ARBA" id="ARBA00023163"/>
    </source>
</evidence>
<feature type="region of interest" description="Disordered" evidence="7">
    <location>
        <begin position="54"/>
        <end position="75"/>
    </location>
</feature>
<evidence type="ECO:0000259" key="8">
    <source>
        <dbReference type="PROSITE" id="PS50048"/>
    </source>
</evidence>
<dbReference type="CDD" id="cd00067">
    <property type="entry name" value="GAL4"/>
    <property type="match status" value="1"/>
</dbReference>
<name>A0A9P3CL57_9PEZI</name>
<feature type="region of interest" description="Disordered" evidence="7">
    <location>
        <begin position="298"/>
        <end position="317"/>
    </location>
</feature>
<dbReference type="OrthoDB" id="2328572at2759"/>
<dbReference type="Gene3D" id="4.10.240.10">
    <property type="entry name" value="Zn(2)-C6 fungal-type DNA-binding domain"/>
    <property type="match status" value="1"/>
</dbReference>
<dbReference type="RefSeq" id="XP_044659255.1">
    <property type="nucleotide sequence ID" value="XM_044803320.1"/>
</dbReference>
<dbReference type="Pfam" id="PF00172">
    <property type="entry name" value="Zn_clus"/>
    <property type="match status" value="1"/>
</dbReference>
<dbReference type="AlphaFoldDB" id="A0A9P3CL57"/>
<dbReference type="GO" id="GO:0008270">
    <property type="term" value="F:zinc ion binding"/>
    <property type="evidence" value="ECO:0007669"/>
    <property type="project" value="InterPro"/>
</dbReference>
<keyword evidence="6" id="KW-0539">Nucleus</keyword>
<organism evidence="9 10">
    <name type="scientific">Cercospora kikuchii</name>
    <dbReference type="NCBI Taxonomy" id="84275"/>
    <lineage>
        <taxon>Eukaryota</taxon>
        <taxon>Fungi</taxon>
        <taxon>Dikarya</taxon>
        <taxon>Ascomycota</taxon>
        <taxon>Pezizomycotina</taxon>
        <taxon>Dothideomycetes</taxon>
        <taxon>Dothideomycetidae</taxon>
        <taxon>Mycosphaerellales</taxon>
        <taxon>Mycosphaerellaceae</taxon>
        <taxon>Cercospora</taxon>
    </lineage>
</organism>
<dbReference type="GO" id="GO:0005634">
    <property type="term" value="C:nucleus"/>
    <property type="evidence" value="ECO:0007669"/>
    <property type="project" value="InterPro"/>
</dbReference>
<comment type="caution">
    <text evidence="9">The sequence shown here is derived from an EMBL/GenBank/DDBJ whole genome shotgun (WGS) entry which is preliminary data.</text>
</comment>
<evidence type="ECO:0000256" key="4">
    <source>
        <dbReference type="ARBA" id="ARBA00023125"/>
    </source>
</evidence>
<reference evidence="9 10" key="1">
    <citation type="submission" date="2021-01" db="EMBL/GenBank/DDBJ databases">
        <title>Cercospora kikuchii MAFF 305040 whole genome shotgun sequence.</title>
        <authorList>
            <person name="Kashiwa T."/>
            <person name="Suzuki T."/>
        </authorList>
    </citation>
    <scope>NUCLEOTIDE SEQUENCE [LARGE SCALE GENOMIC DNA]</scope>
    <source>
        <strain evidence="9 10">MAFF 305040</strain>
    </source>
</reference>
<keyword evidence="1" id="KW-0479">Metal-binding</keyword>
<dbReference type="GO" id="GO:0000981">
    <property type="term" value="F:DNA-binding transcription factor activity, RNA polymerase II-specific"/>
    <property type="evidence" value="ECO:0007669"/>
    <property type="project" value="InterPro"/>
</dbReference>
<feature type="domain" description="Zn(2)-C6 fungal-type" evidence="8">
    <location>
        <begin position="8"/>
        <end position="38"/>
    </location>
</feature>
<dbReference type="GO" id="GO:0003677">
    <property type="term" value="F:DNA binding"/>
    <property type="evidence" value="ECO:0007669"/>
    <property type="project" value="UniProtKB-KW"/>
</dbReference>
<dbReference type="InterPro" id="IPR001138">
    <property type="entry name" value="Zn2Cys6_DnaBD"/>
</dbReference>
<gene>
    <name evidence="9" type="ORF">CKM354_000795700</name>
</gene>
<evidence type="ECO:0000256" key="1">
    <source>
        <dbReference type="ARBA" id="ARBA00022723"/>
    </source>
</evidence>
<dbReference type="GeneID" id="68293532"/>
<dbReference type="EMBL" id="BOLY01000005">
    <property type="protein sequence ID" value="GIZ44768.1"/>
    <property type="molecule type" value="Genomic_DNA"/>
</dbReference>
<keyword evidence="2" id="KW-0862">Zinc</keyword>
<proteinExistence type="predicted"/>
<keyword evidence="5" id="KW-0804">Transcription</keyword>
<keyword evidence="10" id="KW-1185">Reference proteome</keyword>
<evidence type="ECO:0000256" key="3">
    <source>
        <dbReference type="ARBA" id="ARBA00023015"/>
    </source>
</evidence>
<evidence type="ECO:0000313" key="10">
    <source>
        <dbReference type="Proteomes" id="UP000825890"/>
    </source>
</evidence>
<dbReference type="PANTHER" id="PTHR47660">
    <property type="entry name" value="TRANSCRIPTION FACTOR WITH C2H2 AND ZN(2)-CYS(6) DNA BINDING DOMAIN (EUROFUNG)-RELATED-RELATED"/>
    <property type="match status" value="1"/>
</dbReference>
<dbReference type="PROSITE" id="PS50048">
    <property type="entry name" value="ZN2_CY6_FUNGAL_2"/>
    <property type="match status" value="1"/>
</dbReference>
<evidence type="ECO:0000256" key="7">
    <source>
        <dbReference type="SAM" id="MobiDB-lite"/>
    </source>
</evidence>
<evidence type="ECO:0000256" key="2">
    <source>
        <dbReference type="ARBA" id="ARBA00022833"/>
    </source>
</evidence>
<dbReference type="Pfam" id="PF08493">
    <property type="entry name" value="AflR"/>
    <property type="match status" value="1"/>
</dbReference>
<accession>A0A9P3CL57</accession>
<evidence type="ECO:0000313" key="9">
    <source>
        <dbReference type="EMBL" id="GIZ44768.1"/>
    </source>
</evidence>
<keyword evidence="4" id="KW-0238">DNA-binding</keyword>
<keyword evidence="3" id="KW-0805">Transcription regulation</keyword>